<dbReference type="Pfam" id="PF00067">
    <property type="entry name" value="p450"/>
    <property type="match status" value="1"/>
</dbReference>
<reference evidence="1" key="1">
    <citation type="submission" date="2023-03" db="EMBL/GenBank/DDBJ databases">
        <title>Massive genome expansion in bonnet fungi (Mycena s.s.) driven by repeated elements and novel gene families across ecological guilds.</title>
        <authorList>
            <consortium name="Lawrence Berkeley National Laboratory"/>
            <person name="Harder C.B."/>
            <person name="Miyauchi S."/>
            <person name="Viragh M."/>
            <person name="Kuo A."/>
            <person name="Thoen E."/>
            <person name="Andreopoulos B."/>
            <person name="Lu D."/>
            <person name="Skrede I."/>
            <person name="Drula E."/>
            <person name="Henrissat B."/>
            <person name="Morin E."/>
            <person name="Kohler A."/>
            <person name="Barry K."/>
            <person name="LaButti K."/>
            <person name="Morin E."/>
            <person name="Salamov A."/>
            <person name="Lipzen A."/>
            <person name="Mereny Z."/>
            <person name="Hegedus B."/>
            <person name="Baldrian P."/>
            <person name="Stursova M."/>
            <person name="Weitz H."/>
            <person name="Taylor A."/>
            <person name="Grigoriev I.V."/>
            <person name="Nagy L.G."/>
            <person name="Martin F."/>
            <person name="Kauserud H."/>
        </authorList>
    </citation>
    <scope>NUCLEOTIDE SEQUENCE</scope>
    <source>
        <strain evidence="1">CBHHK182m</strain>
    </source>
</reference>
<dbReference type="GO" id="GO:0005506">
    <property type="term" value="F:iron ion binding"/>
    <property type="evidence" value="ECO:0007669"/>
    <property type="project" value="InterPro"/>
</dbReference>
<dbReference type="AlphaFoldDB" id="A0AAD7K653"/>
<evidence type="ECO:0000313" key="1">
    <source>
        <dbReference type="EMBL" id="KAJ7779114.1"/>
    </source>
</evidence>
<dbReference type="InterPro" id="IPR001128">
    <property type="entry name" value="Cyt_P450"/>
</dbReference>
<sequence length="50" mass="5519">RSVGHGGATIAGHFFSEGTEVSTSPFVVHRRQEAYGDDAEAFRPERWIEA</sequence>
<dbReference type="InterPro" id="IPR036396">
    <property type="entry name" value="Cyt_P450_sf"/>
</dbReference>
<comment type="caution">
    <text evidence="1">The sequence shown here is derived from an EMBL/GenBank/DDBJ whole genome shotgun (WGS) entry which is preliminary data.</text>
</comment>
<dbReference type="GO" id="GO:0016705">
    <property type="term" value="F:oxidoreductase activity, acting on paired donors, with incorporation or reduction of molecular oxygen"/>
    <property type="evidence" value="ECO:0007669"/>
    <property type="project" value="InterPro"/>
</dbReference>
<protein>
    <submittedName>
        <fullName evidence="1">Uncharacterized protein</fullName>
    </submittedName>
</protein>
<feature type="non-terminal residue" evidence="1">
    <location>
        <position position="1"/>
    </location>
</feature>
<dbReference type="GO" id="GO:0004497">
    <property type="term" value="F:monooxygenase activity"/>
    <property type="evidence" value="ECO:0007669"/>
    <property type="project" value="InterPro"/>
</dbReference>
<dbReference type="Proteomes" id="UP001215598">
    <property type="component" value="Unassembled WGS sequence"/>
</dbReference>
<dbReference type="Gene3D" id="1.10.630.10">
    <property type="entry name" value="Cytochrome P450"/>
    <property type="match status" value="1"/>
</dbReference>
<dbReference type="EMBL" id="JARKIB010000006">
    <property type="protein sequence ID" value="KAJ7779114.1"/>
    <property type="molecule type" value="Genomic_DNA"/>
</dbReference>
<evidence type="ECO:0000313" key="2">
    <source>
        <dbReference type="Proteomes" id="UP001215598"/>
    </source>
</evidence>
<dbReference type="GO" id="GO:0020037">
    <property type="term" value="F:heme binding"/>
    <property type="evidence" value="ECO:0007669"/>
    <property type="project" value="InterPro"/>
</dbReference>
<name>A0AAD7K653_9AGAR</name>
<keyword evidence="2" id="KW-1185">Reference proteome</keyword>
<gene>
    <name evidence="1" type="ORF">B0H16DRAFT_1300477</name>
</gene>
<proteinExistence type="predicted"/>
<dbReference type="SUPFAM" id="SSF48264">
    <property type="entry name" value="Cytochrome P450"/>
    <property type="match status" value="1"/>
</dbReference>
<organism evidence="1 2">
    <name type="scientific">Mycena metata</name>
    <dbReference type="NCBI Taxonomy" id="1033252"/>
    <lineage>
        <taxon>Eukaryota</taxon>
        <taxon>Fungi</taxon>
        <taxon>Dikarya</taxon>
        <taxon>Basidiomycota</taxon>
        <taxon>Agaricomycotina</taxon>
        <taxon>Agaricomycetes</taxon>
        <taxon>Agaricomycetidae</taxon>
        <taxon>Agaricales</taxon>
        <taxon>Marasmiineae</taxon>
        <taxon>Mycenaceae</taxon>
        <taxon>Mycena</taxon>
    </lineage>
</organism>
<accession>A0AAD7K653</accession>